<name>A0A426Z0H6_ENSVE</name>
<evidence type="ECO:0000313" key="3">
    <source>
        <dbReference type="Proteomes" id="UP000287651"/>
    </source>
</evidence>
<proteinExistence type="predicted"/>
<dbReference type="Proteomes" id="UP000287651">
    <property type="component" value="Unassembled WGS sequence"/>
</dbReference>
<reference evidence="2 3" key="1">
    <citation type="journal article" date="2014" name="Agronomy (Basel)">
        <title>A Draft Genome Sequence for Ensete ventricosum, the Drought-Tolerant Tree Against Hunger.</title>
        <authorList>
            <person name="Harrison J."/>
            <person name="Moore K.A."/>
            <person name="Paszkiewicz K."/>
            <person name="Jones T."/>
            <person name="Grant M."/>
            <person name="Ambacheew D."/>
            <person name="Muzemil S."/>
            <person name="Studholme D.J."/>
        </authorList>
    </citation>
    <scope>NUCLEOTIDE SEQUENCE [LARGE SCALE GENOMIC DNA]</scope>
</reference>
<protein>
    <submittedName>
        <fullName evidence="2">Uncharacterized protein</fullName>
    </submittedName>
</protein>
<comment type="caution">
    <text evidence="2">The sequence shown here is derived from an EMBL/GenBank/DDBJ whole genome shotgun (WGS) entry which is preliminary data.</text>
</comment>
<accession>A0A426Z0H6</accession>
<organism evidence="2 3">
    <name type="scientific">Ensete ventricosum</name>
    <name type="common">Abyssinian banana</name>
    <name type="synonym">Musa ensete</name>
    <dbReference type="NCBI Taxonomy" id="4639"/>
    <lineage>
        <taxon>Eukaryota</taxon>
        <taxon>Viridiplantae</taxon>
        <taxon>Streptophyta</taxon>
        <taxon>Embryophyta</taxon>
        <taxon>Tracheophyta</taxon>
        <taxon>Spermatophyta</taxon>
        <taxon>Magnoliopsida</taxon>
        <taxon>Liliopsida</taxon>
        <taxon>Zingiberales</taxon>
        <taxon>Musaceae</taxon>
        <taxon>Ensete</taxon>
    </lineage>
</organism>
<dbReference type="EMBL" id="AMZH03009145">
    <property type="protein sequence ID" value="RRT57472.1"/>
    <property type="molecule type" value="Genomic_DNA"/>
</dbReference>
<gene>
    <name evidence="2" type="ORF">B296_00020090</name>
</gene>
<feature type="non-terminal residue" evidence="2">
    <location>
        <position position="1"/>
    </location>
</feature>
<feature type="region of interest" description="Disordered" evidence="1">
    <location>
        <begin position="1"/>
        <end position="108"/>
    </location>
</feature>
<evidence type="ECO:0000256" key="1">
    <source>
        <dbReference type="SAM" id="MobiDB-lite"/>
    </source>
</evidence>
<sequence length="108" mass="11478">KSSPSLKNESDIMICPRGTRPSIPCPQVTSDISICPSPPSPSLRRRRLPFLVGSRPSKEQPPLRSTGPGRSRLPLAGSQAMASRPYMGPGHGQPPLHADSMHVAAPPP</sequence>
<evidence type="ECO:0000313" key="2">
    <source>
        <dbReference type="EMBL" id="RRT57472.1"/>
    </source>
</evidence>
<dbReference type="AlphaFoldDB" id="A0A426Z0H6"/>